<keyword evidence="2" id="KW-1185">Reference proteome</keyword>
<evidence type="ECO:0000313" key="1">
    <source>
        <dbReference type="EMBL" id="MBB4000811.1"/>
    </source>
</evidence>
<proteinExistence type="predicted"/>
<protein>
    <submittedName>
        <fullName evidence="1">Alkylhydroperoxidase family enzyme</fullName>
    </submittedName>
</protein>
<keyword evidence="1" id="KW-0575">Peroxidase</keyword>
<dbReference type="AlphaFoldDB" id="A0A7W6H9A8"/>
<name>A0A7W6H9A8_9HYPH</name>
<organism evidence="1 2">
    <name type="scientific">Aureimonas pseudogalii</name>
    <dbReference type="NCBI Taxonomy" id="1744844"/>
    <lineage>
        <taxon>Bacteria</taxon>
        <taxon>Pseudomonadati</taxon>
        <taxon>Pseudomonadota</taxon>
        <taxon>Alphaproteobacteria</taxon>
        <taxon>Hyphomicrobiales</taxon>
        <taxon>Aurantimonadaceae</taxon>
        <taxon>Aureimonas</taxon>
    </lineage>
</organism>
<sequence>MRFTASSAIGEIAAVLFGLRTLAAMSASWKNCRRECAQHDAGVMGPGERDVS</sequence>
<comment type="caution">
    <text evidence="1">The sequence shown here is derived from an EMBL/GenBank/DDBJ whole genome shotgun (WGS) entry which is preliminary data.</text>
</comment>
<reference evidence="1 2" key="1">
    <citation type="submission" date="2020-08" db="EMBL/GenBank/DDBJ databases">
        <title>Genomic Encyclopedia of Type Strains, Phase IV (KMG-IV): sequencing the most valuable type-strain genomes for metagenomic binning, comparative biology and taxonomic classification.</title>
        <authorList>
            <person name="Goeker M."/>
        </authorList>
    </citation>
    <scope>NUCLEOTIDE SEQUENCE [LARGE SCALE GENOMIC DNA]</scope>
    <source>
        <strain evidence="1 2">DSM 102238</strain>
    </source>
</reference>
<accession>A0A7W6H9A8</accession>
<evidence type="ECO:0000313" key="2">
    <source>
        <dbReference type="Proteomes" id="UP000542776"/>
    </source>
</evidence>
<dbReference type="EMBL" id="JACIEK010000032">
    <property type="protein sequence ID" value="MBB4000811.1"/>
    <property type="molecule type" value="Genomic_DNA"/>
</dbReference>
<dbReference type="Proteomes" id="UP000542776">
    <property type="component" value="Unassembled WGS sequence"/>
</dbReference>
<dbReference type="GO" id="GO:0004601">
    <property type="term" value="F:peroxidase activity"/>
    <property type="evidence" value="ECO:0007669"/>
    <property type="project" value="UniProtKB-KW"/>
</dbReference>
<gene>
    <name evidence="1" type="ORF">GGR04_004692</name>
</gene>
<keyword evidence="1" id="KW-0560">Oxidoreductase</keyword>